<dbReference type="KEGG" id="run:DR864_29355"/>
<dbReference type="InterPro" id="IPR018490">
    <property type="entry name" value="cNMP-bd_dom_sf"/>
</dbReference>
<geneLocation type="plasmid" evidence="2 3">
    <name>unnamed5</name>
</geneLocation>
<dbReference type="CDD" id="cd00038">
    <property type="entry name" value="CAP_ED"/>
    <property type="match status" value="1"/>
</dbReference>
<sequence>MYNITLTMKPLLHLSIHFSNICNQKGRNLHPAFNITSLPPMSYVRHYLETFHLVTDEQYAQIAPYEKEILTLKKGEYFLKAGEVTNQMGLVIEGVLANNYIDNGQEKIQYFLSKNEVAANPESFDFRTPSKVSIRALSTCHLVVIDHPTYWKLVEILPWWGQLTRTIGSVVLTKRLQKRAELMTMRPTERYEAFSIENPNILQQVPLGMIASYLGIQPPSLSRIRRKQLQRNRSLKEI</sequence>
<dbReference type="InterPro" id="IPR014710">
    <property type="entry name" value="RmlC-like_jellyroll"/>
</dbReference>
<reference evidence="2 3" key="1">
    <citation type="submission" date="2018-07" db="EMBL/GenBank/DDBJ databases">
        <title>Genome sequencing of Runella.</title>
        <authorList>
            <person name="Baek M.-G."/>
            <person name="Yi H."/>
        </authorList>
    </citation>
    <scope>NUCLEOTIDE SEQUENCE [LARGE SCALE GENOMIC DNA]</scope>
    <source>
        <strain evidence="2 3">HYN0085</strain>
        <plasmid evidence="2 3">unnamed5</plasmid>
    </source>
</reference>
<evidence type="ECO:0000259" key="1">
    <source>
        <dbReference type="PROSITE" id="PS50042"/>
    </source>
</evidence>
<gene>
    <name evidence="2" type="ORF">DR864_29355</name>
</gene>
<dbReference type="Pfam" id="PF00027">
    <property type="entry name" value="cNMP_binding"/>
    <property type="match status" value="1"/>
</dbReference>
<evidence type="ECO:0000313" key="3">
    <source>
        <dbReference type="Proteomes" id="UP000251993"/>
    </source>
</evidence>
<feature type="domain" description="Cyclic nucleotide-binding" evidence="1">
    <location>
        <begin position="50"/>
        <end position="154"/>
    </location>
</feature>
<protein>
    <recommendedName>
        <fullName evidence="1">Cyclic nucleotide-binding domain-containing protein</fullName>
    </recommendedName>
</protein>
<dbReference type="SUPFAM" id="SSF51206">
    <property type="entry name" value="cAMP-binding domain-like"/>
    <property type="match status" value="1"/>
</dbReference>
<dbReference type="EMBL" id="CP030855">
    <property type="protein sequence ID" value="AXE21974.1"/>
    <property type="molecule type" value="Genomic_DNA"/>
</dbReference>
<dbReference type="InterPro" id="IPR000595">
    <property type="entry name" value="cNMP-bd_dom"/>
</dbReference>
<organism evidence="2 3">
    <name type="scientific">Runella rosea</name>
    <dbReference type="NCBI Taxonomy" id="2259595"/>
    <lineage>
        <taxon>Bacteria</taxon>
        <taxon>Pseudomonadati</taxon>
        <taxon>Bacteroidota</taxon>
        <taxon>Cytophagia</taxon>
        <taxon>Cytophagales</taxon>
        <taxon>Spirosomataceae</taxon>
        <taxon>Runella</taxon>
    </lineage>
</organism>
<keyword evidence="2" id="KW-0614">Plasmid</keyword>
<evidence type="ECO:0000313" key="2">
    <source>
        <dbReference type="EMBL" id="AXE21974.1"/>
    </source>
</evidence>
<dbReference type="OrthoDB" id="758145at2"/>
<dbReference type="Gene3D" id="2.60.120.10">
    <property type="entry name" value="Jelly Rolls"/>
    <property type="match status" value="1"/>
</dbReference>
<proteinExistence type="predicted"/>
<keyword evidence="3" id="KW-1185">Reference proteome</keyword>
<dbReference type="AlphaFoldDB" id="A0A344TTK3"/>
<accession>A0A344TTK3</accession>
<name>A0A344TTK3_9BACT</name>
<dbReference type="PROSITE" id="PS50042">
    <property type="entry name" value="CNMP_BINDING_3"/>
    <property type="match status" value="1"/>
</dbReference>
<dbReference type="Proteomes" id="UP000251993">
    <property type="component" value="Plasmid unnamed5"/>
</dbReference>